<comment type="subcellular location">
    <subcellularLocation>
        <location evidence="1">Membrane</location>
        <topology evidence="1">Multi-pass membrane protein</topology>
    </subcellularLocation>
</comment>
<feature type="transmembrane region" description="Helical" evidence="6">
    <location>
        <begin position="90"/>
        <end position="109"/>
    </location>
</feature>
<feature type="domain" description="Major facilitator superfamily (MFS) profile" evidence="7">
    <location>
        <begin position="23"/>
        <end position="429"/>
    </location>
</feature>
<dbReference type="PANTHER" id="PTHR23505">
    <property type="entry name" value="SPINSTER"/>
    <property type="match status" value="1"/>
</dbReference>
<evidence type="ECO:0000256" key="1">
    <source>
        <dbReference type="ARBA" id="ARBA00004141"/>
    </source>
</evidence>
<feature type="transmembrane region" description="Helical" evidence="6">
    <location>
        <begin position="115"/>
        <end position="137"/>
    </location>
</feature>
<dbReference type="InterPro" id="IPR011701">
    <property type="entry name" value="MFS"/>
</dbReference>
<evidence type="ECO:0000256" key="3">
    <source>
        <dbReference type="ARBA" id="ARBA00022692"/>
    </source>
</evidence>
<evidence type="ECO:0000259" key="7">
    <source>
        <dbReference type="PROSITE" id="PS50850"/>
    </source>
</evidence>
<feature type="transmembrane region" description="Helical" evidence="6">
    <location>
        <begin position="57"/>
        <end position="78"/>
    </location>
</feature>
<dbReference type="PROSITE" id="PS50850">
    <property type="entry name" value="MFS"/>
    <property type="match status" value="1"/>
</dbReference>
<name>A0A245ZS24_9SPHN</name>
<feature type="transmembrane region" description="Helical" evidence="6">
    <location>
        <begin position="306"/>
        <end position="327"/>
    </location>
</feature>
<evidence type="ECO:0000256" key="6">
    <source>
        <dbReference type="SAM" id="Phobius"/>
    </source>
</evidence>
<dbReference type="InterPro" id="IPR036259">
    <property type="entry name" value="MFS_trans_sf"/>
</dbReference>
<reference evidence="8 9" key="1">
    <citation type="submission" date="2017-03" db="EMBL/GenBank/DDBJ databases">
        <title>Genome sequence of Sphingomonas mucosissima DSM 17494.</title>
        <authorList>
            <person name="Poehlein A."/>
            <person name="Wuebbeler J.H."/>
            <person name="Steinbuechel A."/>
            <person name="Daniel R."/>
        </authorList>
    </citation>
    <scope>NUCLEOTIDE SEQUENCE [LARGE SCALE GENOMIC DNA]</scope>
    <source>
        <strain evidence="8 9">DSM 17494</strain>
    </source>
</reference>
<evidence type="ECO:0000256" key="5">
    <source>
        <dbReference type="ARBA" id="ARBA00023136"/>
    </source>
</evidence>
<gene>
    <name evidence="8" type="primary">yjjL</name>
    <name evidence="8" type="ORF">SPMU_08860</name>
</gene>
<feature type="transmembrane region" description="Helical" evidence="6">
    <location>
        <begin position="402"/>
        <end position="422"/>
    </location>
</feature>
<dbReference type="Pfam" id="PF07690">
    <property type="entry name" value="MFS_1"/>
    <property type="match status" value="1"/>
</dbReference>
<feature type="transmembrane region" description="Helical" evidence="6">
    <location>
        <begin position="149"/>
        <end position="172"/>
    </location>
</feature>
<dbReference type="SUPFAM" id="SSF103473">
    <property type="entry name" value="MFS general substrate transporter"/>
    <property type="match status" value="1"/>
</dbReference>
<evidence type="ECO:0000313" key="8">
    <source>
        <dbReference type="EMBL" id="OWK32553.1"/>
    </source>
</evidence>
<dbReference type="InterPro" id="IPR044770">
    <property type="entry name" value="MFS_spinster-like"/>
</dbReference>
<dbReference type="PANTHER" id="PTHR23505:SF79">
    <property type="entry name" value="PROTEIN SPINSTER"/>
    <property type="match status" value="1"/>
</dbReference>
<feature type="transmembrane region" description="Helical" evidence="6">
    <location>
        <begin position="333"/>
        <end position="355"/>
    </location>
</feature>
<dbReference type="GO" id="GO:0016020">
    <property type="term" value="C:membrane"/>
    <property type="evidence" value="ECO:0007669"/>
    <property type="project" value="UniProtKB-SubCell"/>
</dbReference>
<feature type="transmembrane region" description="Helical" evidence="6">
    <location>
        <begin position="21"/>
        <end position="45"/>
    </location>
</feature>
<keyword evidence="5 6" id="KW-0472">Membrane</keyword>
<dbReference type="AlphaFoldDB" id="A0A245ZS24"/>
<keyword evidence="4 6" id="KW-1133">Transmembrane helix</keyword>
<dbReference type="PRINTS" id="PR01036">
    <property type="entry name" value="TCRTETB"/>
</dbReference>
<feature type="transmembrane region" description="Helical" evidence="6">
    <location>
        <begin position="367"/>
        <end position="390"/>
    </location>
</feature>
<sequence length="437" mass="46982">MDASTTLSHDERDARAIRRRGWTLALLTIAYFFSFMDRQILAILLEAIKADLQLSDTQLGLLSGLVFALFYATLGLPIARLADRSSRSNIIAISLAFWSAMTALCGLAQNFTHLMFARIGVGIGEAGFGPPSQSIIADLYPPEKRASAMAIYSLGVLLGGGLGIVIGGFVAHSYGWRVAMMVVGLPGIALAVIMKLFVVEPRRGLSDGKAPAAPADAPAMGLWKGIMSLWHNRAAFHLVAAITITSLVGYAVTGWGPSYMQRSLGMSMLDVSKYVALPAAFVAGFSAMLGGWLCDRAARNKGVYAQSYVVVVMKVLAFPFALGFYFLDNLWLAISSYFVASIFAGAYIGPTYAMIQHLAPLRLRATWAALTLLATSLLGLGLGPFVVGQISDALKPTYGDESLRWAMFSVAMLTPWGIFHYWRAGVLMKRQEAAAAA</sequence>
<feature type="transmembrane region" description="Helical" evidence="6">
    <location>
        <begin position="275"/>
        <end position="294"/>
    </location>
</feature>
<accession>A0A245ZS24</accession>
<dbReference type="Gene3D" id="1.20.1250.20">
    <property type="entry name" value="MFS general substrate transporter like domains"/>
    <property type="match status" value="1"/>
</dbReference>
<keyword evidence="2" id="KW-0813">Transport</keyword>
<protein>
    <submittedName>
        <fullName evidence="8">L-galactonate transporter</fullName>
    </submittedName>
</protein>
<keyword evidence="3 6" id="KW-0812">Transmembrane</keyword>
<feature type="transmembrane region" description="Helical" evidence="6">
    <location>
        <begin position="234"/>
        <end position="255"/>
    </location>
</feature>
<organism evidence="8 9">
    <name type="scientific">Sphingomonas mucosissima</name>
    <dbReference type="NCBI Taxonomy" id="370959"/>
    <lineage>
        <taxon>Bacteria</taxon>
        <taxon>Pseudomonadati</taxon>
        <taxon>Pseudomonadota</taxon>
        <taxon>Alphaproteobacteria</taxon>
        <taxon>Sphingomonadales</taxon>
        <taxon>Sphingomonadaceae</taxon>
        <taxon>Sphingomonas</taxon>
    </lineage>
</organism>
<dbReference type="CDD" id="cd17328">
    <property type="entry name" value="MFS_spinster_like"/>
    <property type="match status" value="1"/>
</dbReference>
<dbReference type="Proteomes" id="UP000197783">
    <property type="component" value="Unassembled WGS sequence"/>
</dbReference>
<proteinExistence type="predicted"/>
<dbReference type="RefSeq" id="WP_088332263.1">
    <property type="nucleotide sequence ID" value="NZ_NBBJ01000001.1"/>
</dbReference>
<dbReference type="EMBL" id="NBBJ01000001">
    <property type="protein sequence ID" value="OWK32553.1"/>
    <property type="molecule type" value="Genomic_DNA"/>
</dbReference>
<evidence type="ECO:0000256" key="2">
    <source>
        <dbReference type="ARBA" id="ARBA00022448"/>
    </source>
</evidence>
<dbReference type="OrthoDB" id="7442224at2"/>
<comment type="caution">
    <text evidence="8">The sequence shown here is derived from an EMBL/GenBank/DDBJ whole genome shotgun (WGS) entry which is preliminary data.</text>
</comment>
<dbReference type="InterPro" id="IPR020846">
    <property type="entry name" value="MFS_dom"/>
</dbReference>
<dbReference type="GO" id="GO:0022857">
    <property type="term" value="F:transmembrane transporter activity"/>
    <property type="evidence" value="ECO:0007669"/>
    <property type="project" value="InterPro"/>
</dbReference>
<feature type="transmembrane region" description="Helical" evidence="6">
    <location>
        <begin position="178"/>
        <end position="199"/>
    </location>
</feature>
<evidence type="ECO:0000256" key="4">
    <source>
        <dbReference type="ARBA" id="ARBA00022989"/>
    </source>
</evidence>
<evidence type="ECO:0000313" key="9">
    <source>
        <dbReference type="Proteomes" id="UP000197783"/>
    </source>
</evidence>
<keyword evidence="9" id="KW-1185">Reference proteome</keyword>